<dbReference type="InterPro" id="IPR011990">
    <property type="entry name" value="TPR-like_helical_dom_sf"/>
</dbReference>
<feature type="region of interest" description="Disordered" evidence="1">
    <location>
        <begin position="480"/>
        <end position="502"/>
    </location>
</feature>
<comment type="caution">
    <text evidence="2">The sequence shown here is derived from an EMBL/GenBank/DDBJ whole genome shotgun (WGS) entry which is preliminary data.</text>
</comment>
<proteinExistence type="predicted"/>
<dbReference type="Gene3D" id="1.25.40.10">
    <property type="entry name" value="Tetratricopeptide repeat domain"/>
    <property type="match status" value="2"/>
</dbReference>
<dbReference type="EMBL" id="BOMY01000048">
    <property type="protein sequence ID" value="GIF24909.1"/>
    <property type="molecule type" value="Genomic_DNA"/>
</dbReference>
<name>A0A919NTH8_9ACTN</name>
<evidence type="ECO:0000256" key="1">
    <source>
        <dbReference type="SAM" id="MobiDB-lite"/>
    </source>
</evidence>
<evidence type="ECO:0000313" key="3">
    <source>
        <dbReference type="Proteomes" id="UP000623608"/>
    </source>
</evidence>
<feature type="compositionally biased region" description="Low complexity" evidence="1">
    <location>
        <begin position="372"/>
        <end position="384"/>
    </location>
</feature>
<dbReference type="RefSeq" id="WP_203812744.1">
    <property type="nucleotide sequence ID" value="NZ_BOMY01000048.1"/>
</dbReference>
<accession>A0A919NTH8</accession>
<gene>
    <name evidence="2" type="ORF">Ate02nite_76390</name>
</gene>
<protein>
    <recommendedName>
        <fullName evidence="4">Tetratricopeptide repeat protein</fullName>
    </recommendedName>
</protein>
<dbReference type="AlphaFoldDB" id="A0A919NTH8"/>
<dbReference type="InterPro" id="IPR019734">
    <property type="entry name" value="TPR_rpt"/>
</dbReference>
<dbReference type="SMART" id="SM00028">
    <property type="entry name" value="TPR"/>
    <property type="match status" value="4"/>
</dbReference>
<organism evidence="2 3">
    <name type="scientific">Paractinoplanes tereljensis</name>
    <dbReference type="NCBI Taxonomy" id="571912"/>
    <lineage>
        <taxon>Bacteria</taxon>
        <taxon>Bacillati</taxon>
        <taxon>Actinomycetota</taxon>
        <taxon>Actinomycetes</taxon>
        <taxon>Micromonosporales</taxon>
        <taxon>Micromonosporaceae</taxon>
        <taxon>Paractinoplanes</taxon>
    </lineage>
</organism>
<sequence>MTSAPELWSLLGQAEEMPYGSAQIALVEQVLRRVDEAGDPGLAFSARLFATTAYVYGGEPGKAFVPFSWCVADFDRNPAPYHQRWQHNLLWLFKAMVSALTSFPEVPLARTYAVLDDMERRYRESGHGMHAVYKHRYVVAAHIGQTEEADAWFERWQSAPRDSLSDCVGCDPTDVAKYLSSRGRYADAVALAEPVLSGDLSCTEQPQGILRELTVPYLLTGETQKAADAHRRAYRLERGNLADLRNIGSHLGFAARTGNEHRGLEILQRHIDWLEKAPSPAAEMNFAADAAMLLRRLTESGHGDLTVSRKDRADITVAALATELAERATAVAAKFDARNGTGHQGELIAEKIKAQPYETDVSLSPTARSARPETSTPEPAPEVPAVADPAELLDLATEQFEQERVPALAATLAALDERFPELADPLLAARRLAMIGNLASWRGDDTFVETWADAADLFSAAGAEGEAIVLRARTAVARAQQGEPGQGPAIQADIDQQESTGGPRERANAWARLAVLHAVSGELPKAIEAITRCTTWAAESAIPRTIASHAELQARILGNSGDREGAAVAARVAWEFYREHGPRFRLASSAALYGQLVDDPAVQIDAFGSAIAAGDAGEVLPARIGRGRALKQVGRPVDAVDDLVEAVALCAELDLVAGGAHARWELAEAYAMAERPVEAAEVAEEALIVFDELDDQESGNNARFLLAKQYREIGDMAGAVERYRELIERLADNPDGRGQVGEEAAGLLFDLDRDAEAAEAFRAAGEDLHGAGDLIGELRTLRRRISALHFADDPEAATETFQLAGERFAALPEELAAEPNAIWQNGMTAFEQSRVLMSRERYSEAVPILLGVPPRLRAIGAVDDADHLDGMYAEALLRSGDPAAAEAHLRDLLAGMAPDASGRELAEKIYQEAQDAKS</sequence>
<evidence type="ECO:0008006" key="4">
    <source>
        <dbReference type="Google" id="ProtNLM"/>
    </source>
</evidence>
<dbReference type="Proteomes" id="UP000623608">
    <property type="component" value="Unassembled WGS sequence"/>
</dbReference>
<reference evidence="2" key="1">
    <citation type="submission" date="2021-01" db="EMBL/GenBank/DDBJ databases">
        <title>Whole genome shotgun sequence of Actinoplanes tereljensis NBRC 105297.</title>
        <authorList>
            <person name="Komaki H."/>
            <person name="Tamura T."/>
        </authorList>
    </citation>
    <scope>NUCLEOTIDE SEQUENCE</scope>
    <source>
        <strain evidence="2">NBRC 105297</strain>
    </source>
</reference>
<dbReference type="SUPFAM" id="SSF48452">
    <property type="entry name" value="TPR-like"/>
    <property type="match status" value="1"/>
</dbReference>
<feature type="region of interest" description="Disordered" evidence="1">
    <location>
        <begin position="359"/>
        <end position="384"/>
    </location>
</feature>
<keyword evidence="3" id="KW-1185">Reference proteome</keyword>
<evidence type="ECO:0000313" key="2">
    <source>
        <dbReference type="EMBL" id="GIF24909.1"/>
    </source>
</evidence>